<dbReference type="RefSeq" id="WP_256555479.1">
    <property type="nucleotide sequence ID" value="NZ_JANHOF010000011.1"/>
</dbReference>
<accession>A0ABV6JAM9</accession>
<evidence type="ECO:0000256" key="1">
    <source>
        <dbReference type="ARBA" id="ARBA00023015"/>
    </source>
</evidence>
<dbReference type="Gene3D" id="1.10.10.10">
    <property type="entry name" value="Winged helix-like DNA-binding domain superfamily/Winged helix DNA-binding domain"/>
    <property type="match status" value="1"/>
</dbReference>
<dbReference type="InterPro" id="IPR036390">
    <property type="entry name" value="WH_DNA-bd_sf"/>
</dbReference>
<keyword evidence="3" id="KW-0804">Transcription</keyword>
<evidence type="ECO:0000256" key="2">
    <source>
        <dbReference type="ARBA" id="ARBA00023125"/>
    </source>
</evidence>
<dbReference type="EMBL" id="JBHLVF010000012">
    <property type="protein sequence ID" value="MFC0391843.1"/>
    <property type="molecule type" value="Genomic_DNA"/>
</dbReference>
<proteinExistence type="predicted"/>
<gene>
    <name evidence="5" type="ORF">ACFFJ8_10755</name>
</gene>
<dbReference type="InterPro" id="IPR036388">
    <property type="entry name" value="WH-like_DNA-bd_sf"/>
</dbReference>
<evidence type="ECO:0000256" key="3">
    <source>
        <dbReference type="ARBA" id="ARBA00023163"/>
    </source>
</evidence>
<name>A0ABV6JAM9_9BACL</name>
<reference evidence="5 6" key="1">
    <citation type="submission" date="2024-09" db="EMBL/GenBank/DDBJ databases">
        <authorList>
            <person name="Sun Q."/>
            <person name="Mori K."/>
        </authorList>
    </citation>
    <scope>NUCLEOTIDE SEQUENCE [LARGE SCALE GENOMIC DNA]</scope>
    <source>
        <strain evidence="5 6">CCM 4839</strain>
    </source>
</reference>
<evidence type="ECO:0000313" key="5">
    <source>
        <dbReference type="EMBL" id="MFC0391843.1"/>
    </source>
</evidence>
<keyword evidence="1" id="KW-0805">Transcription regulation</keyword>
<protein>
    <submittedName>
        <fullName evidence="5">Winged helix-turn-helix transcriptional regulator</fullName>
    </submittedName>
</protein>
<comment type="caution">
    <text evidence="5">The sequence shown here is derived from an EMBL/GenBank/DDBJ whole genome shotgun (WGS) entry which is preliminary data.</text>
</comment>
<keyword evidence="6" id="KW-1185">Reference proteome</keyword>
<dbReference type="PANTHER" id="PTHR33204:SF29">
    <property type="entry name" value="TRANSCRIPTIONAL REGULATOR"/>
    <property type="match status" value="1"/>
</dbReference>
<feature type="domain" description="HTH hxlR-type" evidence="4">
    <location>
        <begin position="13"/>
        <end position="116"/>
    </location>
</feature>
<dbReference type="PANTHER" id="PTHR33204">
    <property type="entry name" value="TRANSCRIPTIONAL REGULATOR, MARR FAMILY"/>
    <property type="match status" value="1"/>
</dbReference>
<evidence type="ECO:0000259" key="4">
    <source>
        <dbReference type="PROSITE" id="PS51118"/>
    </source>
</evidence>
<dbReference type="Pfam" id="PF01638">
    <property type="entry name" value="HxlR"/>
    <property type="match status" value="1"/>
</dbReference>
<dbReference type="PROSITE" id="PS51118">
    <property type="entry name" value="HTH_HXLR"/>
    <property type="match status" value="1"/>
</dbReference>
<keyword evidence="2" id="KW-0238">DNA-binding</keyword>
<sequence>MRETETCVPTGVNPQDTGFGYTLSLIGGKYKMIILYWLSENKVMRHNELKRSIGSISFKTLSIMLKELEADDLIVRTEYPQIPPKVEYTLSERGLSLIPVLHLLCEWGEKNSMSKPAPEAVLLEA</sequence>
<dbReference type="Proteomes" id="UP001589818">
    <property type="component" value="Unassembled WGS sequence"/>
</dbReference>
<dbReference type="SUPFAM" id="SSF46785">
    <property type="entry name" value="Winged helix' DNA-binding domain"/>
    <property type="match status" value="1"/>
</dbReference>
<organism evidence="5 6">
    <name type="scientific">Paenibacillus mendelii</name>
    <dbReference type="NCBI Taxonomy" id="206163"/>
    <lineage>
        <taxon>Bacteria</taxon>
        <taxon>Bacillati</taxon>
        <taxon>Bacillota</taxon>
        <taxon>Bacilli</taxon>
        <taxon>Bacillales</taxon>
        <taxon>Paenibacillaceae</taxon>
        <taxon>Paenibacillus</taxon>
    </lineage>
</organism>
<dbReference type="InterPro" id="IPR002577">
    <property type="entry name" value="HTH_HxlR"/>
</dbReference>
<evidence type="ECO:0000313" key="6">
    <source>
        <dbReference type="Proteomes" id="UP001589818"/>
    </source>
</evidence>